<comment type="function">
    <text evidence="11">Acts as a transcriptional regulator. Probably redox-responsive. The apo- but not holo-form probably binds DNA.</text>
</comment>
<evidence type="ECO:0000256" key="1">
    <source>
        <dbReference type="ARBA" id="ARBA00004496"/>
    </source>
</evidence>
<dbReference type="InterPro" id="IPR003482">
    <property type="entry name" value="Whib"/>
</dbReference>
<comment type="subcellular location">
    <subcellularLocation>
        <location evidence="1 11">Cytoplasm</location>
    </subcellularLocation>
</comment>
<evidence type="ECO:0000256" key="8">
    <source>
        <dbReference type="ARBA" id="ARBA00023125"/>
    </source>
</evidence>
<dbReference type="OrthoDB" id="4954884at2"/>
<dbReference type="EMBL" id="MWQN01000001">
    <property type="protein sequence ID" value="OPC82578.1"/>
    <property type="molecule type" value="Genomic_DNA"/>
</dbReference>
<evidence type="ECO:0000256" key="11">
    <source>
        <dbReference type="HAMAP-Rule" id="MF_01479"/>
    </source>
</evidence>
<feature type="domain" description="4Fe-4S Wbl-type" evidence="13">
    <location>
        <begin position="44"/>
        <end position="108"/>
    </location>
</feature>
<organism evidence="14 15">
    <name type="scientific">Embleya scabrispora</name>
    <dbReference type="NCBI Taxonomy" id="159449"/>
    <lineage>
        <taxon>Bacteria</taxon>
        <taxon>Bacillati</taxon>
        <taxon>Actinomycetota</taxon>
        <taxon>Actinomycetes</taxon>
        <taxon>Kitasatosporales</taxon>
        <taxon>Streptomycetaceae</taxon>
        <taxon>Embleya</taxon>
    </lineage>
</organism>
<gene>
    <name evidence="11" type="primary">whiB</name>
    <name evidence="14" type="ORF">B4N89_18000</name>
</gene>
<evidence type="ECO:0000259" key="13">
    <source>
        <dbReference type="PROSITE" id="PS51674"/>
    </source>
</evidence>
<keyword evidence="7 11" id="KW-0805">Transcription regulation</keyword>
<feature type="binding site" evidence="11">
    <location>
        <position position="75"/>
    </location>
    <ligand>
        <name>[4Fe-4S] cluster</name>
        <dbReference type="ChEBI" id="CHEBI:49883"/>
    </ligand>
</feature>
<evidence type="ECO:0000256" key="9">
    <source>
        <dbReference type="ARBA" id="ARBA00023157"/>
    </source>
</evidence>
<feature type="region of interest" description="Disordered" evidence="12">
    <location>
        <begin position="94"/>
        <end position="116"/>
    </location>
</feature>
<dbReference type="GO" id="GO:0005737">
    <property type="term" value="C:cytoplasm"/>
    <property type="evidence" value="ECO:0007669"/>
    <property type="project" value="UniProtKB-SubCell"/>
</dbReference>
<evidence type="ECO:0000313" key="15">
    <source>
        <dbReference type="Proteomes" id="UP000190037"/>
    </source>
</evidence>
<comment type="PTM">
    <text evidence="11">Upon Fe-S cluster removal intramolecular disulfide bonds are formed.</text>
</comment>
<keyword evidence="11" id="KW-0963">Cytoplasm</keyword>
<feature type="binding site" evidence="11">
    <location>
        <position position="84"/>
    </location>
    <ligand>
        <name>[4Fe-4S] cluster</name>
        <dbReference type="ChEBI" id="CHEBI:49883"/>
    </ligand>
</feature>
<comment type="cofactor">
    <cofactor evidence="11">
        <name>[4Fe-4S] cluster</name>
        <dbReference type="ChEBI" id="CHEBI:49883"/>
    </cofactor>
    <text evidence="11">Binds 1 [4Fe-4S] cluster per subunit. Following nitrosylation of the [4Fe-4S] cluster binds 1 [4Fe-8(NO)] cluster per subunit.</text>
</comment>
<comment type="PTM">
    <text evidence="11">The Fe-S cluster can be nitrosylated by nitric oxide (NO).</text>
</comment>
<proteinExistence type="inferred from homology"/>
<comment type="similarity">
    <text evidence="2 11">Belongs to the WhiB family.</text>
</comment>
<dbReference type="PROSITE" id="PS51674">
    <property type="entry name" value="4FE4S_WBL"/>
    <property type="match status" value="1"/>
</dbReference>
<keyword evidence="3 11" id="KW-0004">4Fe-4S</keyword>
<dbReference type="GO" id="GO:0046872">
    <property type="term" value="F:metal ion binding"/>
    <property type="evidence" value="ECO:0007669"/>
    <property type="project" value="UniProtKB-KW"/>
</dbReference>
<dbReference type="PANTHER" id="PTHR38839">
    <property type="entry name" value="TRANSCRIPTIONAL REGULATOR WHID-RELATED"/>
    <property type="match status" value="1"/>
</dbReference>
<keyword evidence="10 11" id="KW-0804">Transcription</keyword>
<keyword evidence="15" id="KW-1185">Reference proteome</keyword>
<evidence type="ECO:0000256" key="3">
    <source>
        <dbReference type="ARBA" id="ARBA00022485"/>
    </source>
</evidence>
<dbReference type="GO" id="GO:0003677">
    <property type="term" value="F:DNA binding"/>
    <property type="evidence" value="ECO:0007669"/>
    <property type="project" value="UniProtKB-UniRule"/>
</dbReference>
<dbReference type="Pfam" id="PF02467">
    <property type="entry name" value="Whib"/>
    <property type="match status" value="1"/>
</dbReference>
<dbReference type="GO" id="GO:0051539">
    <property type="term" value="F:4 iron, 4 sulfur cluster binding"/>
    <property type="evidence" value="ECO:0007669"/>
    <property type="project" value="UniProtKB-UniRule"/>
</dbReference>
<evidence type="ECO:0000256" key="6">
    <source>
        <dbReference type="ARBA" id="ARBA00023014"/>
    </source>
</evidence>
<evidence type="ECO:0000256" key="5">
    <source>
        <dbReference type="ARBA" id="ARBA00023004"/>
    </source>
</evidence>
<keyword evidence="4 11" id="KW-0479">Metal-binding</keyword>
<evidence type="ECO:0000256" key="12">
    <source>
        <dbReference type="SAM" id="MobiDB-lite"/>
    </source>
</evidence>
<reference evidence="14 15" key="1">
    <citation type="submission" date="2017-03" db="EMBL/GenBank/DDBJ databases">
        <title>Draft genome sequence of Streptomyces scabrisporus NF3, endophyte isolated from Amphipterygium adstringens.</title>
        <authorList>
            <person name="Vazquez M."/>
            <person name="Ceapa C.D."/>
            <person name="Rodriguez Luna D."/>
            <person name="Sanchez Esquivel S."/>
        </authorList>
    </citation>
    <scope>NUCLEOTIDE SEQUENCE [LARGE SCALE GENOMIC DNA]</scope>
    <source>
        <strain evidence="14 15">NF3</strain>
    </source>
</reference>
<protein>
    <recommendedName>
        <fullName evidence="11">Transcriptional regulator WhiB</fullName>
    </recommendedName>
</protein>
<dbReference type="Proteomes" id="UP000190037">
    <property type="component" value="Unassembled WGS sequence"/>
</dbReference>
<evidence type="ECO:0000256" key="10">
    <source>
        <dbReference type="ARBA" id="ARBA00023163"/>
    </source>
</evidence>
<evidence type="ECO:0000313" key="14">
    <source>
        <dbReference type="EMBL" id="OPC82578.1"/>
    </source>
</evidence>
<feature type="binding site" evidence="11">
    <location>
        <position position="78"/>
    </location>
    <ligand>
        <name>[4Fe-4S] cluster</name>
        <dbReference type="ChEBI" id="CHEBI:49883"/>
    </ligand>
</feature>
<feature type="region of interest" description="Disordered" evidence="12">
    <location>
        <begin position="1"/>
        <end position="24"/>
    </location>
</feature>
<keyword evidence="9 11" id="KW-1015">Disulfide bond</keyword>
<keyword evidence="5 11" id="KW-0408">Iron</keyword>
<dbReference type="AlphaFoldDB" id="A0A1T3P0E8"/>
<comment type="caution">
    <text evidence="14">The sequence shown here is derived from an EMBL/GenBank/DDBJ whole genome shotgun (WGS) entry which is preliminary data.</text>
</comment>
<dbReference type="GO" id="GO:0045454">
    <property type="term" value="P:cell redox homeostasis"/>
    <property type="evidence" value="ECO:0007669"/>
    <property type="project" value="TreeGrafter"/>
</dbReference>
<dbReference type="InterPro" id="IPR034768">
    <property type="entry name" value="4FE4S_WBL"/>
</dbReference>
<name>A0A1T3P0E8_9ACTN</name>
<dbReference type="GO" id="GO:0045892">
    <property type="term" value="P:negative regulation of DNA-templated transcription"/>
    <property type="evidence" value="ECO:0007669"/>
    <property type="project" value="TreeGrafter"/>
</dbReference>
<dbReference type="GO" id="GO:0047134">
    <property type="term" value="F:protein-disulfide reductase [NAD(P)H] activity"/>
    <property type="evidence" value="ECO:0007669"/>
    <property type="project" value="TreeGrafter"/>
</dbReference>
<accession>A0A1T3P0E8</accession>
<keyword evidence="8 11" id="KW-0238">DNA-binding</keyword>
<keyword evidence="6 11" id="KW-0411">Iron-sulfur</keyword>
<dbReference type="GO" id="GO:0035731">
    <property type="term" value="F:dinitrosyl-iron complex binding"/>
    <property type="evidence" value="ECO:0007669"/>
    <property type="project" value="UniProtKB-UniRule"/>
</dbReference>
<dbReference type="STRING" id="159449.B4N89_18000"/>
<evidence type="ECO:0000256" key="2">
    <source>
        <dbReference type="ARBA" id="ARBA00006597"/>
    </source>
</evidence>
<sequence>MHGISSGRRHPPSRPSRREEHSVTERIDIIRSVRATWTPPPAGACASVDREIFLGYPGEPVVARLAREEDAKRVCARCSVLLECRESALAETNPVGVRGGLTPNERGAVRRRRAYH</sequence>
<evidence type="ECO:0000256" key="7">
    <source>
        <dbReference type="ARBA" id="ARBA00023015"/>
    </source>
</evidence>
<feature type="binding site" evidence="11">
    <location>
        <position position="45"/>
    </location>
    <ligand>
        <name>[4Fe-4S] cluster</name>
        <dbReference type="ChEBI" id="CHEBI:49883"/>
    </ligand>
</feature>
<dbReference type="HAMAP" id="MF_01479">
    <property type="entry name" value="WhiB"/>
    <property type="match status" value="1"/>
</dbReference>
<evidence type="ECO:0000256" key="4">
    <source>
        <dbReference type="ARBA" id="ARBA00022723"/>
    </source>
</evidence>